<protein>
    <recommendedName>
        <fullName evidence="1">peptidyl-tRNA hydrolase</fullName>
        <ecNumber evidence="1">3.1.1.29</ecNumber>
    </recommendedName>
</protein>
<evidence type="ECO:0000256" key="5">
    <source>
        <dbReference type="SAM" id="SignalP"/>
    </source>
</evidence>
<accession>A0A383VZJ1</accession>
<dbReference type="Proteomes" id="UP000256970">
    <property type="component" value="Unassembled WGS sequence"/>
</dbReference>
<dbReference type="GO" id="GO:0004045">
    <property type="term" value="F:peptidyl-tRNA hydrolase activity"/>
    <property type="evidence" value="ECO:0007669"/>
    <property type="project" value="UniProtKB-EC"/>
</dbReference>
<dbReference type="EC" id="3.1.1.29" evidence="1"/>
<evidence type="ECO:0000256" key="2">
    <source>
        <dbReference type="ARBA" id="ARBA00022801"/>
    </source>
</evidence>
<organism evidence="6 7">
    <name type="scientific">Tetradesmus obliquus</name>
    <name type="common">Green alga</name>
    <name type="synonym">Acutodesmus obliquus</name>
    <dbReference type="NCBI Taxonomy" id="3088"/>
    <lineage>
        <taxon>Eukaryota</taxon>
        <taxon>Viridiplantae</taxon>
        <taxon>Chlorophyta</taxon>
        <taxon>core chlorophytes</taxon>
        <taxon>Chlorophyceae</taxon>
        <taxon>CS clade</taxon>
        <taxon>Sphaeropleales</taxon>
        <taxon>Scenedesmaceae</taxon>
        <taxon>Tetradesmus</taxon>
    </lineage>
</organism>
<dbReference type="PANTHER" id="PTHR12649:SF11">
    <property type="entry name" value="PEPTIDYL-TRNA HYDROLASE 2, MITOCHONDRIAL"/>
    <property type="match status" value="1"/>
</dbReference>
<dbReference type="SUPFAM" id="SSF102462">
    <property type="entry name" value="Peptidyl-tRNA hydrolase II"/>
    <property type="match status" value="1"/>
</dbReference>
<evidence type="ECO:0000256" key="3">
    <source>
        <dbReference type="ARBA" id="ARBA00038050"/>
    </source>
</evidence>
<keyword evidence="2" id="KW-0378">Hydrolase</keyword>
<proteinExistence type="inferred from homology"/>
<dbReference type="GO" id="GO:0005829">
    <property type="term" value="C:cytosol"/>
    <property type="evidence" value="ECO:0007669"/>
    <property type="project" value="TreeGrafter"/>
</dbReference>
<dbReference type="InterPro" id="IPR023476">
    <property type="entry name" value="Pep_tRNA_hydro_II_dom_sf"/>
</dbReference>
<dbReference type="NCBIfam" id="TIGR00283">
    <property type="entry name" value="arch_pth2"/>
    <property type="match status" value="1"/>
</dbReference>
<feature type="chain" id="PRO_5016648650" description="peptidyl-tRNA hydrolase" evidence="5">
    <location>
        <begin position="23"/>
        <end position="161"/>
    </location>
</feature>
<dbReference type="AlphaFoldDB" id="A0A383VZJ1"/>
<comment type="similarity">
    <text evidence="3">Belongs to the PTH2 family.</text>
</comment>
<reference evidence="6 7" key="1">
    <citation type="submission" date="2016-10" db="EMBL/GenBank/DDBJ databases">
        <authorList>
            <person name="Cai Z."/>
        </authorList>
    </citation>
    <scope>NUCLEOTIDE SEQUENCE [LARGE SCALE GENOMIC DNA]</scope>
</reference>
<keyword evidence="5" id="KW-0732">Signal</keyword>
<dbReference type="EMBL" id="FNXT01000985">
    <property type="protein sequence ID" value="SZX70299.1"/>
    <property type="molecule type" value="Genomic_DNA"/>
</dbReference>
<name>A0A383VZJ1_TETOB</name>
<evidence type="ECO:0000256" key="4">
    <source>
        <dbReference type="ARBA" id="ARBA00048707"/>
    </source>
</evidence>
<dbReference type="Gene3D" id="3.40.1490.10">
    <property type="entry name" value="Bit1"/>
    <property type="match status" value="1"/>
</dbReference>
<dbReference type="InterPro" id="IPR002833">
    <property type="entry name" value="PTH2"/>
</dbReference>
<dbReference type="STRING" id="3088.A0A383VZJ1"/>
<evidence type="ECO:0000313" key="6">
    <source>
        <dbReference type="EMBL" id="SZX70299.1"/>
    </source>
</evidence>
<comment type="catalytic activity">
    <reaction evidence="4">
        <text>an N-acyl-L-alpha-aminoacyl-tRNA + H2O = an N-acyl-L-amino acid + a tRNA + H(+)</text>
        <dbReference type="Rhea" id="RHEA:54448"/>
        <dbReference type="Rhea" id="RHEA-COMP:10123"/>
        <dbReference type="Rhea" id="RHEA-COMP:13883"/>
        <dbReference type="ChEBI" id="CHEBI:15377"/>
        <dbReference type="ChEBI" id="CHEBI:15378"/>
        <dbReference type="ChEBI" id="CHEBI:59874"/>
        <dbReference type="ChEBI" id="CHEBI:78442"/>
        <dbReference type="ChEBI" id="CHEBI:138191"/>
        <dbReference type="EC" id="3.1.1.29"/>
    </reaction>
</comment>
<evidence type="ECO:0000256" key="1">
    <source>
        <dbReference type="ARBA" id="ARBA00013260"/>
    </source>
</evidence>
<dbReference type="FunFam" id="3.40.1490.10:FF:000001">
    <property type="entry name" value="Peptidyl-tRNA hydrolase 2"/>
    <property type="match status" value="1"/>
</dbReference>
<dbReference type="Pfam" id="PF01981">
    <property type="entry name" value="PTH2"/>
    <property type="match status" value="1"/>
</dbReference>
<evidence type="ECO:0000313" key="7">
    <source>
        <dbReference type="Proteomes" id="UP000256970"/>
    </source>
</evidence>
<gene>
    <name evidence="6" type="ORF">BQ4739_LOCUS10524</name>
</gene>
<dbReference type="PANTHER" id="PTHR12649">
    <property type="entry name" value="PEPTIDYL-TRNA HYDROLASE 2"/>
    <property type="match status" value="1"/>
</dbReference>
<sequence>MQHCSTVAAAAAAGASLVAARAADGAAAVTCTQDVQQQAAHTDLDDLKMVLCVNQSLKKGKGKIGAQCAHAAICAVLQLLASDESLFVRWEQCGQRKIVVKVQDAQCMEALAAAAAAAGHAAYIMRDAGRTQVAPDSQTVLALGPAPEAEIDRLTGHLQLL</sequence>
<feature type="signal peptide" evidence="5">
    <location>
        <begin position="1"/>
        <end position="22"/>
    </location>
</feature>
<keyword evidence="7" id="KW-1185">Reference proteome</keyword>